<dbReference type="InterPro" id="IPR036188">
    <property type="entry name" value="FAD/NAD-bd_sf"/>
</dbReference>
<comment type="similarity">
    <text evidence="2">Belongs to the FAD-dependent oxidoreductase family.</text>
</comment>
<dbReference type="SUPFAM" id="SSF51905">
    <property type="entry name" value="FAD/NAD(P)-binding domain"/>
    <property type="match status" value="1"/>
</dbReference>
<evidence type="ECO:0000256" key="3">
    <source>
        <dbReference type="ARBA" id="ARBA00022630"/>
    </source>
</evidence>
<dbReference type="InterPro" id="IPR023753">
    <property type="entry name" value="FAD/NAD-binding_dom"/>
</dbReference>
<keyword evidence="3" id="KW-0285">Flavoprotein</keyword>
<reference evidence="6 7" key="1">
    <citation type="submission" date="2019-11" db="EMBL/GenBank/DDBJ databases">
        <title>Comparative genomics of hydrocarbon-degrading Desulfosarcina strains.</title>
        <authorList>
            <person name="Watanabe M."/>
            <person name="Kojima H."/>
            <person name="Fukui M."/>
        </authorList>
    </citation>
    <scope>NUCLEOTIDE SEQUENCE [LARGE SCALE GENOMIC DNA]</scope>
    <source>
        <strain evidence="6 7">28bB2T</strain>
    </source>
</reference>
<dbReference type="Gene3D" id="3.50.50.60">
    <property type="entry name" value="FAD/NAD(P)-binding domain"/>
    <property type="match status" value="1"/>
</dbReference>
<evidence type="ECO:0000313" key="7">
    <source>
        <dbReference type="Proteomes" id="UP000425960"/>
    </source>
</evidence>
<dbReference type="AlphaFoldDB" id="A0A5K7ZUL2"/>
<dbReference type="KEGG" id="dov:DSCO28_44750"/>
<sequence>MNPRPLAAEGMELKNIFYMRTQEHARQQVAALEGARRAVVLGGGLVGFKAAYGLLRRGLAVTLLITSGYPLSMQVDPVAGQMILDELVRHIENRVPIRLPAEMLMRPGFNFGQLL</sequence>
<evidence type="ECO:0000256" key="1">
    <source>
        <dbReference type="ARBA" id="ARBA00001974"/>
    </source>
</evidence>
<evidence type="ECO:0000256" key="4">
    <source>
        <dbReference type="ARBA" id="ARBA00022827"/>
    </source>
</evidence>
<dbReference type="GO" id="GO:0016491">
    <property type="term" value="F:oxidoreductase activity"/>
    <property type="evidence" value="ECO:0007669"/>
    <property type="project" value="InterPro"/>
</dbReference>
<feature type="domain" description="FAD/NAD(P)-binding" evidence="5">
    <location>
        <begin position="3"/>
        <end position="90"/>
    </location>
</feature>
<organism evidence="6 7">
    <name type="scientific">Desulfosarcina ovata subsp. sediminis</name>
    <dbReference type="NCBI Taxonomy" id="885957"/>
    <lineage>
        <taxon>Bacteria</taxon>
        <taxon>Pseudomonadati</taxon>
        <taxon>Thermodesulfobacteriota</taxon>
        <taxon>Desulfobacteria</taxon>
        <taxon>Desulfobacterales</taxon>
        <taxon>Desulfosarcinaceae</taxon>
        <taxon>Desulfosarcina</taxon>
    </lineage>
</organism>
<evidence type="ECO:0000256" key="2">
    <source>
        <dbReference type="ARBA" id="ARBA00006442"/>
    </source>
</evidence>
<evidence type="ECO:0000259" key="5">
    <source>
        <dbReference type="Pfam" id="PF07992"/>
    </source>
</evidence>
<dbReference type="Proteomes" id="UP000425960">
    <property type="component" value="Chromosome"/>
</dbReference>
<name>A0A5K7ZUL2_9BACT</name>
<dbReference type="EMBL" id="AP021876">
    <property type="protein sequence ID" value="BBO83909.1"/>
    <property type="molecule type" value="Genomic_DNA"/>
</dbReference>
<keyword evidence="4" id="KW-0274">FAD</keyword>
<gene>
    <name evidence="6" type="ORF">DSCO28_44750</name>
</gene>
<accession>A0A5K7ZUL2</accession>
<dbReference type="PANTHER" id="PTHR43429:SF3">
    <property type="entry name" value="NITRITE REDUCTASE [NAD(P)H]"/>
    <property type="match status" value="1"/>
</dbReference>
<comment type="cofactor">
    <cofactor evidence="1">
        <name>FAD</name>
        <dbReference type="ChEBI" id="CHEBI:57692"/>
    </cofactor>
</comment>
<dbReference type="PANTHER" id="PTHR43429">
    <property type="entry name" value="PYRIDINE NUCLEOTIDE-DISULFIDE OXIDOREDUCTASE DOMAIN-CONTAINING"/>
    <property type="match status" value="1"/>
</dbReference>
<dbReference type="Pfam" id="PF07992">
    <property type="entry name" value="Pyr_redox_2"/>
    <property type="match status" value="1"/>
</dbReference>
<dbReference type="InterPro" id="IPR050260">
    <property type="entry name" value="FAD-bd_OxRdtase"/>
</dbReference>
<proteinExistence type="inferred from homology"/>
<protein>
    <recommendedName>
        <fullName evidence="5">FAD/NAD(P)-binding domain-containing protein</fullName>
    </recommendedName>
</protein>
<evidence type="ECO:0000313" key="6">
    <source>
        <dbReference type="EMBL" id="BBO83909.1"/>
    </source>
</evidence>